<feature type="region of interest" description="Disordered" evidence="1">
    <location>
        <begin position="1268"/>
        <end position="1321"/>
    </location>
</feature>
<feature type="compositionally biased region" description="Polar residues" evidence="1">
    <location>
        <begin position="600"/>
        <end position="617"/>
    </location>
</feature>
<feature type="region of interest" description="Disordered" evidence="1">
    <location>
        <begin position="41"/>
        <end position="77"/>
    </location>
</feature>
<feature type="region of interest" description="Disordered" evidence="1">
    <location>
        <begin position="891"/>
        <end position="995"/>
    </location>
</feature>
<feature type="compositionally biased region" description="Low complexity" evidence="1">
    <location>
        <begin position="185"/>
        <end position="202"/>
    </location>
</feature>
<feature type="compositionally biased region" description="Basic and acidic residues" evidence="1">
    <location>
        <begin position="934"/>
        <end position="946"/>
    </location>
</feature>
<feature type="compositionally biased region" description="Basic residues" evidence="1">
    <location>
        <begin position="895"/>
        <end position="904"/>
    </location>
</feature>
<feature type="compositionally biased region" description="Basic residues" evidence="1">
    <location>
        <begin position="1146"/>
        <end position="1162"/>
    </location>
</feature>
<feature type="region of interest" description="Disordered" evidence="1">
    <location>
        <begin position="1142"/>
        <end position="1178"/>
    </location>
</feature>
<protein>
    <submittedName>
        <fullName evidence="2">CEP192</fullName>
    </submittedName>
</protein>
<feature type="region of interest" description="Disordered" evidence="1">
    <location>
        <begin position="340"/>
        <end position="361"/>
    </location>
</feature>
<reference evidence="2" key="1">
    <citation type="submission" date="2021-03" db="EMBL/GenBank/DDBJ databases">
        <authorList>
            <person name="Bekaert M."/>
        </authorList>
    </citation>
    <scope>NUCLEOTIDE SEQUENCE</scope>
</reference>
<feature type="compositionally biased region" description="Polar residues" evidence="1">
    <location>
        <begin position="167"/>
        <end position="184"/>
    </location>
</feature>
<feature type="compositionally biased region" description="Polar residues" evidence="1">
    <location>
        <begin position="667"/>
        <end position="685"/>
    </location>
</feature>
<name>A0A8S3Q587_MYTED</name>
<feature type="region of interest" description="Disordered" evidence="1">
    <location>
        <begin position="419"/>
        <end position="489"/>
    </location>
</feature>
<feature type="compositionally biased region" description="Low complexity" evidence="1">
    <location>
        <begin position="107"/>
        <end position="121"/>
    </location>
</feature>
<feature type="compositionally biased region" description="Gly residues" evidence="1">
    <location>
        <begin position="469"/>
        <end position="478"/>
    </location>
</feature>
<comment type="caution">
    <text evidence="2">The sequence shown here is derived from an EMBL/GenBank/DDBJ whole genome shotgun (WGS) entry which is preliminary data.</text>
</comment>
<organism evidence="2 3">
    <name type="scientific">Mytilus edulis</name>
    <name type="common">Blue mussel</name>
    <dbReference type="NCBI Taxonomy" id="6550"/>
    <lineage>
        <taxon>Eukaryota</taxon>
        <taxon>Metazoa</taxon>
        <taxon>Spiralia</taxon>
        <taxon>Lophotrochozoa</taxon>
        <taxon>Mollusca</taxon>
        <taxon>Bivalvia</taxon>
        <taxon>Autobranchia</taxon>
        <taxon>Pteriomorphia</taxon>
        <taxon>Mytilida</taxon>
        <taxon>Mytiloidea</taxon>
        <taxon>Mytilidae</taxon>
        <taxon>Mytilinae</taxon>
        <taxon>Mytilus</taxon>
    </lineage>
</organism>
<evidence type="ECO:0000313" key="2">
    <source>
        <dbReference type="EMBL" id="CAG2190556.1"/>
    </source>
</evidence>
<evidence type="ECO:0000313" key="3">
    <source>
        <dbReference type="Proteomes" id="UP000683360"/>
    </source>
</evidence>
<dbReference type="Pfam" id="PF25763">
    <property type="entry name" value="Aurora-A_bind_CEP192"/>
    <property type="match status" value="1"/>
</dbReference>
<dbReference type="OrthoDB" id="67059at2759"/>
<feature type="region of interest" description="Disordered" evidence="1">
    <location>
        <begin position="1198"/>
        <end position="1220"/>
    </location>
</feature>
<feature type="compositionally biased region" description="Polar residues" evidence="1">
    <location>
        <begin position="59"/>
        <end position="77"/>
    </location>
</feature>
<feature type="region of interest" description="Disordered" evidence="1">
    <location>
        <begin position="1012"/>
        <end position="1088"/>
    </location>
</feature>
<feature type="compositionally biased region" description="Basic and acidic residues" evidence="1">
    <location>
        <begin position="1205"/>
        <end position="1216"/>
    </location>
</feature>
<accession>A0A8S3Q587</accession>
<dbReference type="InterPro" id="IPR057662">
    <property type="entry name" value="CEP192_Aurora-A_bind"/>
</dbReference>
<proteinExistence type="predicted"/>
<feature type="region of interest" description="Disordered" evidence="1">
    <location>
        <begin position="96"/>
        <end position="134"/>
    </location>
</feature>
<keyword evidence="3" id="KW-1185">Reference proteome</keyword>
<sequence>MDLKDSISIEDLSAVAEEGQSTNIDNEYSFSRNKPLAMSTVARGNGNKARIGDDVKSGSFINNNSVSTPPGGESNPSIHQLRLSFSAFDQSNQLLKPREVTGSKSEQLLSRQDDSLLSQNDWGQPPYGIGSGGYEASRNSSLGLIQVDAMSDLTGSEFNLYMPGMDQTKSGNRSVQGSSSTENKTGTTLQSSSQGNSLGNSQHISDNQPAFFRHDVDTVKKKPSDKPAPVPEGPVRQSLVFQEMFSNQHDGDVTVPEVNIDEELMQLDDDFSDFDDTGIEDVDCDKKDVTQDNGVLDSIYLKMMSSGGDGAELTQNTKLFPSLSKVTLFDGRHLPVKEIGSNDDLRDVEGKQTGQSSEIDTEDELEMARQVKHCPLTGLQTGKTLSIYWTSDRQVKHCLFTGLQTGKLDFRQSMGLEREVGAGQCSDNRASIPRPGVEGTSQQESSGTQMSIAMRQSAEGDVVTSPVPGDGGGGGDGSSGSDNEDTRRSTDAKNFLDTFRSNFKPVMPPPSGSLDIEEQRVKPMGDDLLTEKGMDRYSNYQAHTMEEESLLQSRYLAPTPMFNATENTSQLRWSVDNTADYQTDPGNRLEASGFNAEDVFSNQQDDNPFGEVNNSFGSFGASPPPRQSHDMTPPGDMTLEPPVSPRTSVDSKSYRSSSSPPKFDQPKFSTASPQTRQSLRNSQKSLQEAKLAEKTGVDLAYVSSLSTEAAEQKALVDEMVAQGNLGVNFTVHEDFMSADRAKDFLDTDEKEFEKENIFREDEKMDSDVFPECDSWSYKSKIADGGEDDLCRISVGQFMKSRSGQLGSLDGDGPRPDFGMIIKTPPSDRKIYPLIETTVTEPDQTSSIEEDGTGTLHMSDGTLHMSDISRFMSSVSMSKDPKEIANMVMAWSQKQSTHKSSKLPVRKGTSLKFRDKKSSEDMSLSEIPELQNSIDGEKTKDIRRSIDKSASVSQEKPLNTFSYENKTNPDGEESDKEENNKPRHSVITPPKLSSENFVVDGYSPRLSISRTKSPVRCGRLDQSSDRFINPQRDNEVPQVTSARQTEGASFSLGTSASLSARSSMNDDIVKDGRSPRVNTSGWAGHHIPDGTEYSKSSELHHVMSRQELVGTEDIQLVDSRGFDAISDKHSLPQQIPIQKRHSDFDPKKHHAMLKTQGNKHKHSHSAESLALNRHNDNLTSTPVKKYDLIGEFKSLDALSKTSPNRHQSDPNYHKSESGDQQFSHTFPETLYAQPHTSSDVKSFYTTQTTSGQTHSQNTGDHVAQNRAFNSTSSSHEHSTMSTNQRAIDDKSLMPPPQIPSFRHDLLPRQPPQDKPTLLTSESMLSRDFAKDYLVRDNPGRLINRNVHPKPLEHPIDSDDMLPHRDSDIPLPTHYDFMGII</sequence>
<feature type="compositionally biased region" description="Polar residues" evidence="1">
    <location>
        <begin position="947"/>
        <end position="967"/>
    </location>
</feature>
<feature type="compositionally biased region" description="Polar residues" evidence="1">
    <location>
        <begin position="1036"/>
        <end position="1064"/>
    </location>
</feature>
<feature type="compositionally biased region" description="Polar residues" evidence="1">
    <location>
        <begin position="439"/>
        <end position="451"/>
    </location>
</feature>
<feature type="compositionally biased region" description="Low complexity" evidence="1">
    <location>
        <begin position="648"/>
        <end position="659"/>
    </location>
</feature>
<dbReference type="Proteomes" id="UP000683360">
    <property type="component" value="Unassembled WGS sequence"/>
</dbReference>
<gene>
    <name evidence="2" type="ORF">MEDL_5847</name>
</gene>
<evidence type="ECO:0000256" key="1">
    <source>
        <dbReference type="SAM" id="MobiDB-lite"/>
    </source>
</evidence>
<feature type="region of interest" description="Disordered" evidence="1">
    <location>
        <begin position="599"/>
        <end position="685"/>
    </location>
</feature>
<dbReference type="EMBL" id="CAJPWZ010000335">
    <property type="protein sequence ID" value="CAG2190556.1"/>
    <property type="molecule type" value="Genomic_DNA"/>
</dbReference>
<feature type="region of interest" description="Disordered" evidence="1">
    <location>
        <begin position="161"/>
        <end position="206"/>
    </location>
</feature>